<evidence type="ECO:0000313" key="3">
    <source>
        <dbReference type="Proteomes" id="UP000680865"/>
    </source>
</evidence>
<dbReference type="RefSeq" id="WP_212998244.1">
    <property type="nucleotide sequence ID" value="NZ_BAAATW010000023.1"/>
</dbReference>
<dbReference type="InterPro" id="IPR007037">
    <property type="entry name" value="SIP_rossman_dom"/>
</dbReference>
<reference evidence="2" key="1">
    <citation type="submission" date="2021-03" db="EMBL/GenBank/DDBJ databases">
        <title>Whole genome shotgun sequence of Actinoplanes consettensis NBRC 14913.</title>
        <authorList>
            <person name="Komaki H."/>
            <person name="Tamura T."/>
        </authorList>
    </citation>
    <scope>NUCLEOTIDE SEQUENCE</scope>
    <source>
        <strain evidence="2">NBRC 14913</strain>
    </source>
</reference>
<keyword evidence="3" id="KW-1185">Reference proteome</keyword>
<name>A0A919SLV5_9ACTN</name>
<organism evidence="2 3">
    <name type="scientific">Winogradskya consettensis</name>
    <dbReference type="NCBI Taxonomy" id="113560"/>
    <lineage>
        <taxon>Bacteria</taxon>
        <taxon>Bacillati</taxon>
        <taxon>Actinomycetota</taxon>
        <taxon>Actinomycetes</taxon>
        <taxon>Micromonosporales</taxon>
        <taxon>Micromonosporaceae</taxon>
        <taxon>Winogradskya</taxon>
    </lineage>
</organism>
<evidence type="ECO:0000259" key="1">
    <source>
        <dbReference type="PROSITE" id="PS51384"/>
    </source>
</evidence>
<sequence length="267" mass="29386">MIPKVKRPQQRRMLALEVRDNVRISPSFARITLGGPALDGFEHTGRDQAGRLFFPREGQRELRLPTLQNDGWIAELLIMARSRRPWVRTYTIRDYRAGVQEVDIEFALHGDAGPASAWASRAKPGDPAGFFDEGYTYLPPEPGGRQVLVGDESALPAILSILEGAPESLEAEVFLEVPESGDIREVECAPGVHLHWFARNGAATVPGELALDGVRKAELPQGAFYTWAAGEAKLATGVRRHLVADRGVPRSDIAFMGYWRHGRSSPG</sequence>
<dbReference type="CDD" id="cd06193">
    <property type="entry name" value="siderophore_interacting"/>
    <property type="match status" value="1"/>
</dbReference>
<dbReference type="EMBL" id="BOQP01000017">
    <property type="protein sequence ID" value="GIM73298.1"/>
    <property type="molecule type" value="Genomic_DNA"/>
</dbReference>
<dbReference type="Gene3D" id="3.40.50.80">
    <property type="entry name" value="Nucleotide-binding domain of ferredoxin-NADP reductase (FNR) module"/>
    <property type="match status" value="1"/>
</dbReference>
<dbReference type="PANTHER" id="PTHR30157:SF0">
    <property type="entry name" value="NADPH-DEPENDENT FERRIC-CHELATE REDUCTASE"/>
    <property type="match status" value="1"/>
</dbReference>
<dbReference type="InterPro" id="IPR013113">
    <property type="entry name" value="SIP_FAD-bd"/>
</dbReference>
<dbReference type="AlphaFoldDB" id="A0A919SLV5"/>
<gene>
    <name evidence="2" type="ORF">Aco04nite_34550</name>
</gene>
<dbReference type="PROSITE" id="PS51384">
    <property type="entry name" value="FAD_FR"/>
    <property type="match status" value="1"/>
</dbReference>
<dbReference type="InterPro" id="IPR017938">
    <property type="entry name" value="Riboflavin_synthase-like_b-brl"/>
</dbReference>
<dbReference type="InterPro" id="IPR039261">
    <property type="entry name" value="FNR_nucleotide-bd"/>
</dbReference>
<dbReference type="SUPFAM" id="SSF63380">
    <property type="entry name" value="Riboflavin synthase domain-like"/>
    <property type="match status" value="1"/>
</dbReference>
<dbReference type="Pfam" id="PF08021">
    <property type="entry name" value="FAD_binding_9"/>
    <property type="match status" value="1"/>
</dbReference>
<dbReference type="InterPro" id="IPR017927">
    <property type="entry name" value="FAD-bd_FR_type"/>
</dbReference>
<comment type="caution">
    <text evidence="2">The sequence shown here is derived from an EMBL/GenBank/DDBJ whole genome shotgun (WGS) entry which is preliminary data.</text>
</comment>
<dbReference type="InterPro" id="IPR039374">
    <property type="entry name" value="SIP_fam"/>
</dbReference>
<dbReference type="Pfam" id="PF04954">
    <property type="entry name" value="SIP"/>
    <property type="match status" value="1"/>
</dbReference>
<dbReference type="GO" id="GO:0016491">
    <property type="term" value="F:oxidoreductase activity"/>
    <property type="evidence" value="ECO:0007669"/>
    <property type="project" value="InterPro"/>
</dbReference>
<accession>A0A919SLV5</accession>
<dbReference type="PANTHER" id="PTHR30157">
    <property type="entry name" value="FERRIC REDUCTASE, NADPH-DEPENDENT"/>
    <property type="match status" value="1"/>
</dbReference>
<protein>
    <submittedName>
        <fullName evidence="2">Siderophore-interacting protein</fullName>
    </submittedName>
</protein>
<evidence type="ECO:0000313" key="2">
    <source>
        <dbReference type="EMBL" id="GIM73298.1"/>
    </source>
</evidence>
<dbReference type="Gene3D" id="2.40.30.10">
    <property type="entry name" value="Translation factors"/>
    <property type="match status" value="1"/>
</dbReference>
<feature type="domain" description="FAD-binding FR-type" evidence="1">
    <location>
        <begin position="11"/>
        <end position="149"/>
    </location>
</feature>
<proteinExistence type="predicted"/>
<dbReference type="Proteomes" id="UP000680865">
    <property type="component" value="Unassembled WGS sequence"/>
</dbReference>